<evidence type="ECO:0000256" key="8">
    <source>
        <dbReference type="ARBA" id="ARBA00023273"/>
    </source>
</evidence>
<sequence>MYKLDIPLDLKETAAIERRRRAEKERQGRIFNAKYRQIGIDKEALNQQIEDRNWLEELEQKRANALAQDAIRNDKIAQLLERRQEYDERENNRAINEFRALHQQPPAQREWDLNDPDYLKKDMPARVSDDDPRCGLSSLQKFQGEDLNSRARKKYQQEQLPADRLFYAKQNELGQRSMELQRAEEECRKAINESIKNYNDALVISRNSRTSYIKKRQEEYDNFAEMANMITSDLLTENPDQAISQFGPHRIVPDRWKGMNEDQIRRIREEQQHQIEEKKRRNEEEQQHEDELNRRRIAEAKVGMIVEKNLERERRTFEHDLYNDNQRLANEQRNLKAYLDRVIYTNQPTAAYFMQFNTSSR</sequence>
<name>A0A819XWC4_9BILA</name>
<reference evidence="11" key="1">
    <citation type="submission" date="2021-02" db="EMBL/GenBank/DDBJ databases">
        <authorList>
            <person name="Nowell W R."/>
        </authorList>
    </citation>
    <scope>NUCLEOTIDE SEQUENCE</scope>
</reference>
<dbReference type="PANTHER" id="PTHR14517">
    <property type="entry name" value="RIB43A-RELATED"/>
    <property type="match status" value="1"/>
</dbReference>
<dbReference type="InterPro" id="IPR008805">
    <property type="entry name" value="RIB43A"/>
</dbReference>
<organism evidence="11 12">
    <name type="scientific">Rotaria sordida</name>
    <dbReference type="NCBI Taxonomy" id="392033"/>
    <lineage>
        <taxon>Eukaryota</taxon>
        <taxon>Metazoa</taxon>
        <taxon>Spiralia</taxon>
        <taxon>Gnathifera</taxon>
        <taxon>Rotifera</taxon>
        <taxon>Eurotatoria</taxon>
        <taxon>Bdelloidea</taxon>
        <taxon>Philodinida</taxon>
        <taxon>Philodinidae</taxon>
        <taxon>Rotaria</taxon>
    </lineage>
</organism>
<evidence type="ECO:0000256" key="6">
    <source>
        <dbReference type="ARBA" id="ARBA00023069"/>
    </source>
</evidence>
<evidence type="ECO:0000313" key="11">
    <source>
        <dbReference type="EMBL" id="CAF4141384.1"/>
    </source>
</evidence>
<keyword evidence="3" id="KW-0963">Cytoplasm</keyword>
<accession>A0A819XWC4</accession>
<comment type="subunit">
    <text evidence="9">Microtubule inner protein component of sperm flagellar doublet microtubules.</text>
</comment>
<dbReference type="Pfam" id="PF05914">
    <property type="entry name" value="RIB43A"/>
    <property type="match status" value="2"/>
</dbReference>
<dbReference type="AlphaFoldDB" id="A0A819XWC4"/>
<evidence type="ECO:0000256" key="7">
    <source>
        <dbReference type="ARBA" id="ARBA00023212"/>
    </source>
</evidence>
<dbReference type="EMBL" id="CAJOBE010011958">
    <property type="protein sequence ID" value="CAF4141384.1"/>
    <property type="molecule type" value="Genomic_DNA"/>
</dbReference>
<evidence type="ECO:0000256" key="2">
    <source>
        <dbReference type="ARBA" id="ARBA00006875"/>
    </source>
</evidence>
<evidence type="ECO:0008006" key="13">
    <source>
        <dbReference type="Google" id="ProtNLM"/>
    </source>
</evidence>
<protein>
    <recommendedName>
        <fullName evidence="13">RIB43A-like with coiled-coils protein 2</fullName>
    </recommendedName>
</protein>
<dbReference type="PANTHER" id="PTHR14517:SF6">
    <property type="entry name" value="RE41410P"/>
    <property type="match status" value="1"/>
</dbReference>
<keyword evidence="5" id="KW-0175">Coiled coil</keyword>
<dbReference type="Proteomes" id="UP000663874">
    <property type="component" value="Unassembled WGS sequence"/>
</dbReference>
<keyword evidence="4" id="KW-0282">Flagellum</keyword>
<gene>
    <name evidence="11" type="ORF">FNK824_LOCUS33213</name>
</gene>
<evidence type="ECO:0000256" key="3">
    <source>
        <dbReference type="ARBA" id="ARBA00022490"/>
    </source>
</evidence>
<evidence type="ECO:0000256" key="10">
    <source>
        <dbReference type="SAM" id="MobiDB-lite"/>
    </source>
</evidence>
<evidence type="ECO:0000256" key="9">
    <source>
        <dbReference type="ARBA" id="ARBA00046435"/>
    </source>
</evidence>
<evidence type="ECO:0000256" key="4">
    <source>
        <dbReference type="ARBA" id="ARBA00022846"/>
    </source>
</evidence>
<evidence type="ECO:0000256" key="1">
    <source>
        <dbReference type="ARBA" id="ARBA00004611"/>
    </source>
</evidence>
<comment type="similarity">
    <text evidence="2">Belongs to the RIB43A family.</text>
</comment>
<keyword evidence="6" id="KW-0969">Cilium</keyword>
<keyword evidence="7" id="KW-0206">Cytoskeleton</keyword>
<comment type="subcellular location">
    <subcellularLocation>
        <location evidence="1">Cytoplasm</location>
        <location evidence="1">Cytoskeleton</location>
        <location evidence="1">Flagellum axoneme</location>
    </subcellularLocation>
</comment>
<proteinExistence type="inferred from homology"/>
<keyword evidence="8" id="KW-0966">Cell projection</keyword>
<evidence type="ECO:0000256" key="5">
    <source>
        <dbReference type="ARBA" id="ARBA00023054"/>
    </source>
</evidence>
<comment type="caution">
    <text evidence="11">The sequence shown here is derived from an EMBL/GenBank/DDBJ whole genome shotgun (WGS) entry which is preliminary data.</text>
</comment>
<feature type="region of interest" description="Disordered" evidence="10">
    <location>
        <begin position="271"/>
        <end position="294"/>
    </location>
</feature>
<evidence type="ECO:0000313" key="12">
    <source>
        <dbReference type="Proteomes" id="UP000663874"/>
    </source>
</evidence>